<dbReference type="AlphaFoldDB" id="A0A809RK61"/>
<evidence type="ECO:0000256" key="2">
    <source>
        <dbReference type="PIRSR" id="PIRSR639901-1"/>
    </source>
</evidence>
<feature type="domain" description="3-deoxy-D-manno-octulosonic-acid transferase N-terminal" evidence="5">
    <location>
        <begin position="52"/>
        <end position="215"/>
    </location>
</feature>
<comment type="pathway">
    <text evidence="4">Bacterial outer membrane biogenesis; LPS core biosynthesis.</text>
</comment>
<dbReference type="GO" id="GO:0005886">
    <property type="term" value="C:plasma membrane"/>
    <property type="evidence" value="ECO:0007669"/>
    <property type="project" value="UniProtKB-SubCell"/>
</dbReference>
<organism evidence="6 7">
    <name type="scientific">Candidatus Nitrosymbiomonas proteolyticus</name>
    <dbReference type="NCBI Taxonomy" id="2608984"/>
    <lineage>
        <taxon>Bacteria</taxon>
        <taxon>Bacillati</taxon>
        <taxon>Armatimonadota</taxon>
        <taxon>Armatimonadota incertae sedis</taxon>
        <taxon>Candidatus Nitrosymbiomonas</taxon>
    </lineage>
</organism>
<dbReference type="GO" id="GO:0009244">
    <property type="term" value="P:lipopolysaccharide core region biosynthetic process"/>
    <property type="evidence" value="ECO:0007669"/>
    <property type="project" value="UniProtKB-UniRule"/>
</dbReference>
<dbReference type="EMBL" id="AP021858">
    <property type="protein sequence ID" value="BBO24905.1"/>
    <property type="molecule type" value="Genomic_DNA"/>
</dbReference>
<evidence type="ECO:0000256" key="1">
    <source>
        <dbReference type="ARBA" id="ARBA00022679"/>
    </source>
</evidence>
<dbReference type="InterPro" id="IPR039901">
    <property type="entry name" value="Kdotransferase"/>
</dbReference>
<dbReference type="PANTHER" id="PTHR42755:SF1">
    <property type="entry name" value="3-DEOXY-D-MANNO-OCTULOSONIC ACID TRANSFERASE, MITOCHONDRIAL-RELATED"/>
    <property type="match status" value="1"/>
</dbReference>
<keyword evidence="1 4" id="KW-0808">Transferase</keyword>
<keyword evidence="4" id="KW-1003">Cell membrane</keyword>
<feature type="active site" description="Proton acceptor" evidence="2">
    <location>
        <position position="67"/>
    </location>
</feature>
<dbReference type="Proteomes" id="UP000662873">
    <property type="component" value="Chromosome"/>
</dbReference>
<sequence length="431" mass="47400">MWKDPQLLAWNAFLLAASPYLTYLRVHKVLKNKRWDPFLLRRWTLAGDGNPEPNKPNVLLVCLAQGEFRLARALAESLDIEEGEAGVTYVVRDPRLRAHIERAEPSLRCVTLPFDFATPVTRFLRRERPSLVAFIEGCSFPNLVVGSKIAGAKVVLVNGKAGKCKAAKGVKPRFVRWLARHFDRLAVQGADAWSDIQKSGALQAKPLVTGNLKFALLPSPPTDESLRELERWVLASQDLALVAAGSTERTTEHRFVLEAFQEARSASPCRLLLAPRTPHDAELAARLAQESGLTVSLRSKGDPPADVMLLDSLGELAWSYRYSRAAYVGGALEGKGHNVLEPVAWGLPVAYGPRRGAHAELQMACEEAGIGRQVRSPSELAQFWLDSLDATSERRERDALLAGQVIAGHQAGFTSTVELLREALTEVGVLR</sequence>
<comment type="subcellular location">
    <subcellularLocation>
        <location evidence="4">Cell membrane</location>
    </subcellularLocation>
</comment>
<comment type="similarity">
    <text evidence="4">Belongs to the glycosyltransferase group 1 family.</text>
</comment>
<dbReference type="Gene3D" id="3.40.50.2000">
    <property type="entry name" value="Glycogen Phosphorylase B"/>
    <property type="match status" value="1"/>
</dbReference>
<comment type="catalytic activity">
    <reaction evidence="4">
        <text>lipid IVA (E. coli) + CMP-3-deoxy-beta-D-manno-octulosonate = alpha-Kdo-(2-&gt;6)-lipid IVA (E. coli) + CMP + H(+)</text>
        <dbReference type="Rhea" id="RHEA:28066"/>
        <dbReference type="ChEBI" id="CHEBI:15378"/>
        <dbReference type="ChEBI" id="CHEBI:58603"/>
        <dbReference type="ChEBI" id="CHEBI:60364"/>
        <dbReference type="ChEBI" id="CHEBI:60377"/>
        <dbReference type="ChEBI" id="CHEBI:85987"/>
        <dbReference type="EC" id="2.4.99.12"/>
    </reaction>
</comment>
<comment type="function">
    <text evidence="4">Involved in lipopolysaccharide (LPS) biosynthesis. Catalyzes the transfer of 3-deoxy-D-manno-octulosonate (Kdo) residue(s) from CMP-Kdo to lipid IV(A), the tetraacyldisaccharide-1,4'-bisphosphate precursor of lipid A.</text>
</comment>
<dbReference type="InterPro" id="IPR007507">
    <property type="entry name" value="Glycos_transf_N"/>
</dbReference>
<evidence type="ECO:0000256" key="4">
    <source>
        <dbReference type="RuleBase" id="RU365103"/>
    </source>
</evidence>
<dbReference type="InterPro" id="IPR038107">
    <property type="entry name" value="Glycos_transf_N_sf"/>
</dbReference>
<dbReference type="KEGG" id="npy:NPRO_25000"/>
<protein>
    <recommendedName>
        <fullName evidence="4">3-deoxy-D-manno-octulosonic acid transferase</fullName>
        <shortName evidence="4">Kdo transferase</shortName>
        <ecNumber evidence="4">2.4.99.12</ecNumber>
    </recommendedName>
    <alternativeName>
        <fullName evidence="4">Lipid IV(A) 3-deoxy-D-manno-octulosonic acid transferase</fullName>
    </alternativeName>
</protein>
<proteinExistence type="inferred from homology"/>
<evidence type="ECO:0000256" key="3">
    <source>
        <dbReference type="PIRSR" id="PIRSR639901-2"/>
    </source>
</evidence>
<feature type="site" description="Transition state stabilizer" evidence="3">
    <location>
        <position position="213"/>
    </location>
</feature>
<feature type="transmembrane region" description="Helical" evidence="4">
    <location>
        <begin position="6"/>
        <end position="24"/>
    </location>
</feature>
<dbReference type="GO" id="GO:0009245">
    <property type="term" value="P:lipid A biosynthetic process"/>
    <property type="evidence" value="ECO:0007669"/>
    <property type="project" value="TreeGrafter"/>
</dbReference>
<dbReference type="Pfam" id="PF04413">
    <property type="entry name" value="Glycos_transf_N"/>
    <property type="match status" value="1"/>
</dbReference>
<keyword evidence="4" id="KW-0812">Transmembrane</keyword>
<dbReference type="EC" id="2.4.99.12" evidence="4"/>
<dbReference type="PANTHER" id="PTHR42755">
    <property type="entry name" value="3-DEOXY-MANNO-OCTULOSONATE CYTIDYLYLTRANSFERASE"/>
    <property type="match status" value="1"/>
</dbReference>
<accession>A0A809RK61</accession>
<keyword evidence="4" id="KW-0448">Lipopolysaccharide biosynthesis</keyword>
<dbReference type="GO" id="GO:0043842">
    <property type="term" value="F:Kdo transferase activity"/>
    <property type="evidence" value="ECO:0007669"/>
    <property type="project" value="UniProtKB-EC"/>
</dbReference>
<evidence type="ECO:0000313" key="7">
    <source>
        <dbReference type="Proteomes" id="UP000662873"/>
    </source>
</evidence>
<keyword evidence="4" id="KW-0472">Membrane</keyword>
<name>A0A809RK61_9BACT</name>
<reference evidence="6" key="1">
    <citation type="journal article" name="DNA Res.">
        <title>The physiological potential of anammox bacteria as revealed by their core genome structure.</title>
        <authorList>
            <person name="Okubo T."/>
            <person name="Toyoda A."/>
            <person name="Fukuhara K."/>
            <person name="Uchiyama I."/>
            <person name="Harigaya Y."/>
            <person name="Kuroiwa M."/>
            <person name="Suzuki T."/>
            <person name="Murakami Y."/>
            <person name="Suwa Y."/>
            <person name="Takami H."/>
        </authorList>
    </citation>
    <scope>NUCLEOTIDE SEQUENCE</scope>
    <source>
        <strain evidence="6">317325-2</strain>
    </source>
</reference>
<feature type="site" description="Transition state stabilizer" evidence="3">
    <location>
        <position position="136"/>
    </location>
</feature>
<evidence type="ECO:0000313" key="6">
    <source>
        <dbReference type="EMBL" id="BBO24905.1"/>
    </source>
</evidence>
<keyword evidence="4" id="KW-1133">Transmembrane helix</keyword>
<gene>
    <name evidence="6" type="ORF">NPRO_25000</name>
</gene>
<dbReference type="Gene3D" id="3.40.50.11720">
    <property type="entry name" value="3-Deoxy-D-manno-octulosonic-acid transferase, N-terminal domain"/>
    <property type="match status" value="1"/>
</dbReference>
<dbReference type="UniPathway" id="UPA00958"/>
<evidence type="ECO:0000259" key="5">
    <source>
        <dbReference type="Pfam" id="PF04413"/>
    </source>
</evidence>
<dbReference type="SUPFAM" id="SSF53756">
    <property type="entry name" value="UDP-Glycosyltransferase/glycogen phosphorylase"/>
    <property type="match status" value="1"/>
</dbReference>